<name>A0ABP6KSL4_9ACTN</name>
<dbReference type="EMBL" id="BAAAWD010000014">
    <property type="protein sequence ID" value="GAA3020918.1"/>
    <property type="molecule type" value="Genomic_DNA"/>
</dbReference>
<dbReference type="PANTHER" id="PTHR30289">
    <property type="entry name" value="UNCHARACTERIZED PROTEIN YBCL-RELATED"/>
    <property type="match status" value="1"/>
</dbReference>
<evidence type="ECO:0000256" key="1">
    <source>
        <dbReference type="ARBA" id="ARBA00007120"/>
    </source>
</evidence>
<dbReference type="RefSeq" id="WP_344899727.1">
    <property type="nucleotide sequence ID" value="NZ_BAAAWD010000014.1"/>
</dbReference>
<dbReference type="SUPFAM" id="SSF49777">
    <property type="entry name" value="PEBP-like"/>
    <property type="match status" value="1"/>
</dbReference>
<reference evidence="3" key="1">
    <citation type="journal article" date="2019" name="Int. J. Syst. Evol. Microbiol.">
        <title>The Global Catalogue of Microorganisms (GCM) 10K type strain sequencing project: providing services to taxonomists for standard genome sequencing and annotation.</title>
        <authorList>
            <consortium name="The Broad Institute Genomics Platform"/>
            <consortium name="The Broad Institute Genome Sequencing Center for Infectious Disease"/>
            <person name="Wu L."/>
            <person name="Ma J."/>
        </authorList>
    </citation>
    <scope>NUCLEOTIDE SEQUENCE [LARGE SCALE GENOMIC DNA]</scope>
    <source>
        <strain evidence="3">JCM 3106</strain>
    </source>
</reference>
<evidence type="ECO:0000313" key="2">
    <source>
        <dbReference type="EMBL" id="GAA3020918.1"/>
    </source>
</evidence>
<dbReference type="InterPro" id="IPR008914">
    <property type="entry name" value="PEBP"/>
</dbReference>
<proteinExistence type="inferred from homology"/>
<accession>A0ABP6KSL4</accession>
<dbReference type="InterPro" id="IPR005247">
    <property type="entry name" value="YbhB_YbcL/LppC-like"/>
</dbReference>
<dbReference type="Proteomes" id="UP001499930">
    <property type="component" value="Unassembled WGS sequence"/>
</dbReference>
<keyword evidence="2" id="KW-0649">Protein kinase inhibitor</keyword>
<dbReference type="NCBIfam" id="TIGR00481">
    <property type="entry name" value="YbhB/YbcL family Raf kinase inhibitor-like protein"/>
    <property type="match status" value="1"/>
</dbReference>
<evidence type="ECO:0000313" key="3">
    <source>
        <dbReference type="Proteomes" id="UP001499930"/>
    </source>
</evidence>
<dbReference type="CDD" id="cd00865">
    <property type="entry name" value="PEBP_bact_arch"/>
    <property type="match status" value="1"/>
</dbReference>
<dbReference type="InterPro" id="IPR036610">
    <property type="entry name" value="PEBP-like_sf"/>
</dbReference>
<dbReference type="Gene3D" id="3.90.280.10">
    <property type="entry name" value="PEBP-like"/>
    <property type="match status" value="1"/>
</dbReference>
<organism evidence="2 3">
    <name type="scientific">Streptosporangium longisporum</name>
    <dbReference type="NCBI Taxonomy" id="46187"/>
    <lineage>
        <taxon>Bacteria</taxon>
        <taxon>Bacillati</taxon>
        <taxon>Actinomycetota</taxon>
        <taxon>Actinomycetes</taxon>
        <taxon>Streptosporangiales</taxon>
        <taxon>Streptosporangiaceae</taxon>
        <taxon>Streptosporangium</taxon>
    </lineage>
</organism>
<protein>
    <submittedName>
        <fullName evidence="2">YbhB/YbcL family Raf kinase inhibitor-like protein</fullName>
    </submittedName>
</protein>
<comment type="caution">
    <text evidence="2">The sequence shown here is derived from an EMBL/GenBank/DDBJ whole genome shotgun (WGS) entry which is preliminary data.</text>
</comment>
<dbReference type="Pfam" id="PF01161">
    <property type="entry name" value="PBP"/>
    <property type="match status" value="1"/>
</dbReference>
<comment type="similarity">
    <text evidence="1">Belongs to the UPF0098 family.</text>
</comment>
<sequence>MSTRPPIPYDLLPPVPALTVESDDVRDGERLADTHVFDDWGATGQNVSPHLRWSGGPEGTLSYAVTCFDPDAPTGSGFWHWLLFDIPAGTTELPSGAGTADTSVGVHGRNDYGTLAYGGAAPPPGPPHRYIFAVHALDVEKLGVDADASPAVVGFNITAHTLARGYIVPEYQN</sequence>
<dbReference type="GO" id="GO:0004860">
    <property type="term" value="F:protein kinase inhibitor activity"/>
    <property type="evidence" value="ECO:0007669"/>
    <property type="project" value="UniProtKB-KW"/>
</dbReference>
<gene>
    <name evidence="2" type="ORF">GCM10017559_51800</name>
</gene>
<dbReference type="PANTHER" id="PTHR30289:SF1">
    <property type="entry name" value="PEBP (PHOSPHATIDYLETHANOLAMINE-BINDING PROTEIN) FAMILY PROTEIN"/>
    <property type="match status" value="1"/>
</dbReference>
<keyword evidence="3" id="KW-1185">Reference proteome</keyword>